<organism evidence="1">
    <name type="scientific">Podoviridae sp. ctPr92</name>
    <dbReference type="NCBI Taxonomy" id="2825247"/>
    <lineage>
        <taxon>Viruses</taxon>
        <taxon>Duplodnaviria</taxon>
        <taxon>Heunggongvirae</taxon>
        <taxon>Uroviricota</taxon>
        <taxon>Caudoviricetes</taxon>
    </lineage>
</organism>
<accession>A0A8S5P8T7</accession>
<reference evidence="1" key="1">
    <citation type="journal article" date="2021" name="Proc. Natl. Acad. Sci. U.S.A.">
        <title>A Catalog of Tens of Thousands of Viruses from Human Metagenomes Reveals Hidden Associations with Chronic Diseases.</title>
        <authorList>
            <person name="Tisza M.J."/>
            <person name="Buck C.B."/>
        </authorList>
    </citation>
    <scope>NUCLEOTIDE SEQUENCE</scope>
    <source>
        <strain evidence="1">CtPr92</strain>
    </source>
</reference>
<name>A0A8S5P8T7_9CAUD</name>
<evidence type="ECO:0000313" key="1">
    <source>
        <dbReference type="EMBL" id="DAE02809.1"/>
    </source>
</evidence>
<protein>
    <submittedName>
        <fullName evidence="1">YvrJ protein family protein</fullName>
    </submittedName>
</protein>
<sequence length="55" mass="6196">MEEIVGMVSNVGFPIACCIVMFINNGKFTEALNNLNVTLKEISTRMDNLENKFNK</sequence>
<dbReference type="EMBL" id="BK015353">
    <property type="protein sequence ID" value="DAE02809.1"/>
    <property type="molecule type" value="Genomic_DNA"/>
</dbReference>
<proteinExistence type="predicted"/>